<gene>
    <name evidence="1" type="ORF">pECMCR-1101-0002</name>
</gene>
<evidence type="ECO:0000313" key="1">
    <source>
        <dbReference type="EMBL" id="API81988.1"/>
    </source>
</evidence>
<dbReference type="EMBL" id="KX570748">
    <property type="protein sequence ID" value="API81988.1"/>
    <property type="molecule type" value="Genomic_DNA"/>
</dbReference>
<keyword evidence="1" id="KW-0614">Plasmid</keyword>
<geneLocation type="plasmid" evidence="1">
    <name>pECMCR-1101</name>
</geneLocation>
<dbReference type="AlphaFoldDB" id="A0A1L4BL11"/>
<accession>A0A1L4BL11</accession>
<name>A0A1L4BL11_ECOLX</name>
<sequence length="202" mass="22851">MNSFFEQYHPVFEVVCRILGNGWRVNKLDDCSSRIKLTSPQFKNYSVHIRMEKDRFSVVGSVDSRSWRSPHHVCTLSRKRNPVDIAADIERKILVNASQEVLQAIEYEKHQVEKKDEILILKGMLSQLVQLESWYGALTGFKAENGLNGKVTEQGDSYDLQIRGLSIRSHAQYSAPPCCNAPGRGKLACARANCGILRRKSA</sequence>
<organism evidence="1">
    <name type="scientific">Escherichia coli</name>
    <dbReference type="NCBI Taxonomy" id="562"/>
    <lineage>
        <taxon>Bacteria</taxon>
        <taxon>Pseudomonadati</taxon>
        <taxon>Pseudomonadota</taxon>
        <taxon>Gammaproteobacteria</taxon>
        <taxon>Enterobacterales</taxon>
        <taxon>Enterobacteriaceae</taxon>
        <taxon>Escherichia</taxon>
    </lineage>
</organism>
<proteinExistence type="predicted"/>
<reference evidence="1" key="1">
    <citation type="submission" date="2016-07" db="EMBL/GenBank/DDBJ databases">
        <title>Plasmid-mediated NDM-5 and mcr-1 resistance gene coexistence in Escherichia Coli isolate from pig farm in china.</title>
        <authorList>
            <person name="Kong L.H."/>
            <person name="Ma S.Z."/>
            <person name="Lei C.W."/>
            <person name="Jiang W."/>
        </authorList>
    </citation>
    <scope>NUCLEOTIDE SEQUENCE</scope>
    <source>
        <strain evidence="1">ECMY3</strain>
        <plasmid evidence="1">pECMCR-1101</plasmid>
    </source>
</reference>
<protein>
    <submittedName>
        <fullName evidence="1">Uncharacterized protein</fullName>
    </submittedName>
</protein>